<comment type="catalytic activity">
    <reaction evidence="16">
        <text>alpha-D-glucosamine 1-phosphate + acetyl-CoA = N-acetyl-alpha-D-glucosamine 1-phosphate + CoA + H(+)</text>
        <dbReference type="Rhea" id="RHEA:13725"/>
        <dbReference type="ChEBI" id="CHEBI:15378"/>
        <dbReference type="ChEBI" id="CHEBI:57287"/>
        <dbReference type="ChEBI" id="CHEBI:57288"/>
        <dbReference type="ChEBI" id="CHEBI:57776"/>
        <dbReference type="ChEBI" id="CHEBI:58516"/>
        <dbReference type="EC" id="2.3.1.157"/>
    </reaction>
</comment>
<dbReference type="GO" id="GO:0005737">
    <property type="term" value="C:cytoplasm"/>
    <property type="evidence" value="ECO:0007669"/>
    <property type="project" value="UniProtKB-SubCell"/>
</dbReference>
<evidence type="ECO:0000256" key="1">
    <source>
        <dbReference type="ARBA" id="ARBA00001946"/>
    </source>
</evidence>
<dbReference type="GO" id="GO:0000902">
    <property type="term" value="P:cell morphogenesis"/>
    <property type="evidence" value="ECO:0007669"/>
    <property type="project" value="InterPro"/>
</dbReference>
<dbReference type="InterPro" id="IPR001451">
    <property type="entry name" value="Hexapep"/>
</dbReference>
<dbReference type="SUPFAM" id="SSF51161">
    <property type="entry name" value="Trimeric LpxA-like enzymes"/>
    <property type="match status" value="1"/>
</dbReference>
<dbReference type="GO" id="GO:0019134">
    <property type="term" value="F:glucosamine-1-phosphate N-acetyltransferase activity"/>
    <property type="evidence" value="ECO:0007669"/>
    <property type="project" value="UniProtKB-EC"/>
</dbReference>
<dbReference type="SUPFAM" id="SSF53448">
    <property type="entry name" value="Nucleotide-diphospho-sugar transferases"/>
    <property type="match status" value="1"/>
</dbReference>
<keyword evidence="8" id="KW-0479">Metal-binding</keyword>
<keyword evidence="7" id="KW-0548">Nucleotidyltransferase</keyword>
<evidence type="ECO:0000256" key="10">
    <source>
        <dbReference type="ARBA" id="ARBA00022842"/>
    </source>
</evidence>
<keyword evidence="9" id="KW-0677">Repeat</keyword>
<evidence type="ECO:0000256" key="14">
    <source>
        <dbReference type="ARBA" id="ARBA00023315"/>
    </source>
</evidence>
<accession>A0A382DCV6</accession>
<comment type="similarity">
    <text evidence="4">In the N-terminal section; belongs to the N-acetylglucosamine-1-phosphate uridyltransferase family.</text>
</comment>
<dbReference type="InterPro" id="IPR029044">
    <property type="entry name" value="Nucleotide-diphossugar_trans"/>
</dbReference>
<sequence length="448" mass="48418">MDSYKAVVLAAGMGTRMNSAIPKVLHKICGTEMLNIVLDTTFAAGLTSTVTVVPKENDLFKAAVKDKTTFAIQKEAKGSGHALLQSSSQTVDAKNIVVLNGDVPLVKNTTILNLISRHDESGATVTVLTSRSISPDGLGRVVRNQYGSIEAIVEEKEAEADTLSINEINVGVYCFQVPWVWNALESLKPSSNGEFYITDLVALASAQELTIESIESKDPHEVRGVNNRIELSELELVVRERILRKWMLRGVTITDPRTTYIDHGVEIGRDTMVHPNSHIRKGSRIGSQCVIGPDTTIDNSILGDFCKINSSIVENARLHDKVEVGPFSRIREGTLLENEVHIGNYTEIKNSHLGRGTKSGHFSYLGDADIGTNVNIGAGTITCNYDGKDKHRTVIEDEAFIGCDTMLVAPVNIGRGALTGTGSVVTKDVPADCKAIGSPARILRGGRS</sequence>
<feature type="domain" description="MobA-like NTP transferase" evidence="18">
    <location>
        <begin position="6"/>
        <end position="132"/>
    </location>
</feature>
<dbReference type="HAMAP" id="MF_01631">
    <property type="entry name" value="GlmU"/>
    <property type="match status" value="1"/>
</dbReference>
<evidence type="ECO:0000256" key="12">
    <source>
        <dbReference type="ARBA" id="ARBA00022984"/>
    </source>
</evidence>
<comment type="subcellular location">
    <subcellularLocation>
        <location evidence="2">Cytoplasm</location>
    </subcellularLocation>
</comment>
<dbReference type="EMBL" id="UINC01038663">
    <property type="protein sequence ID" value="SVB35999.1"/>
    <property type="molecule type" value="Genomic_DNA"/>
</dbReference>
<dbReference type="Pfam" id="PF00132">
    <property type="entry name" value="Hexapep"/>
    <property type="match status" value="1"/>
</dbReference>
<dbReference type="PANTHER" id="PTHR43584">
    <property type="entry name" value="NUCLEOTIDYL TRANSFERASE"/>
    <property type="match status" value="1"/>
</dbReference>
<evidence type="ECO:0000256" key="5">
    <source>
        <dbReference type="ARBA" id="ARBA00022490"/>
    </source>
</evidence>
<dbReference type="CDD" id="cd03353">
    <property type="entry name" value="LbH_GlmU_C"/>
    <property type="match status" value="1"/>
</dbReference>
<dbReference type="GO" id="GO:0008360">
    <property type="term" value="P:regulation of cell shape"/>
    <property type="evidence" value="ECO:0007669"/>
    <property type="project" value="UniProtKB-KW"/>
</dbReference>
<keyword evidence="13" id="KW-0511">Multifunctional enzyme</keyword>
<evidence type="ECO:0000313" key="19">
    <source>
        <dbReference type="EMBL" id="SVB35999.1"/>
    </source>
</evidence>
<keyword evidence="6" id="KW-0808">Transferase</keyword>
<keyword evidence="10" id="KW-0460">Magnesium</keyword>
<evidence type="ECO:0000256" key="17">
    <source>
        <dbReference type="ARBA" id="ARBA00048493"/>
    </source>
</evidence>
<organism evidence="19">
    <name type="scientific">marine metagenome</name>
    <dbReference type="NCBI Taxonomy" id="408172"/>
    <lineage>
        <taxon>unclassified sequences</taxon>
        <taxon>metagenomes</taxon>
        <taxon>ecological metagenomes</taxon>
    </lineage>
</organism>
<dbReference type="NCBIfam" id="TIGR01173">
    <property type="entry name" value="glmU"/>
    <property type="match status" value="1"/>
</dbReference>
<proteinExistence type="inferred from homology"/>
<dbReference type="Gene3D" id="3.90.550.10">
    <property type="entry name" value="Spore Coat Polysaccharide Biosynthesis Protein SpsA, Chain A"/>
    <property type="match status" value="1"/>
</dbReference>
<keyword evidence="11" id="KW-0133">Cell shape</keyword>
<evidence type="ECO:0000256" key="16">
    <source>
        <dbReference type="ARBA" id="ARBA00048247"/>
    </source>
</evidence>
<keyword evidence="5" id="KW-0963">Cytoplasm</keyword>
<keyword evidence="15" id="KW-0961">Cell wall biogenesis/degradation</keyword>
<dbReference type="GO" id="GO:0071555">
    <property type="term" value="P:cell wall organization"/>
    <property type="evidence" value="ECO:0007669"/>
    <property type="project" value="UniProtKB-KW"/>
</dbReference>
<evidence type="ECO:0000256" key="15">
    <source>
        <dbReference type="ARBA" id="ARBA00023316"/>
    </source>
</evidence>
<reference evidence="19" key="1">
    <citation type="submission" date="2018-05" db="EMBL/GenBank/DDBJ databases">
        <authorList>
            <person name="Lanie J.A."/>
            <person name="Ng W.-L."/>
            <person name="Kazmierczak K.M."/>
            <person name="Andrzejewski T.M."/>
            <person name="Davidsen T.M."/>
            <person name="Wayne K.J."/>
            <person name="Tettelin H."/>
            <person name="Glass J.I."/>
            <person name="Rusch D."/>
            <person name="Podicherti R."/>
            <person name="Tsui H.-C.T."/>
            <person name="Winkler M.E."/>
        </authorList>
    </citation>
    <scope>NUCLEOTIDE SEQUENCE</scope>
</reference>
<dbReference type="GO" id="GO:0006048">
    <property type="term" value="P:UDP-N-acetylglucosamine biosynthetic process"/>
    <property type="evidence" value="ECO:0007669"/>
    <property type="project" value="InterPro"/>
</dbReference>
<keyword evidence="14" id="KW-0012">Acyltransferase</keyword>
<evidence type="ECO:0000256" key="3">
    <source>
        <dbReference type="ARBA" id="ARBA00007707"/>
    </source>
</evidence>
<evidence type="ECO:0000256" key="6">
    <source>
        <dbReference type="ARBA" id="ARBA00022679"/>
    </source>
</evidence>
<evidence type="ECO:0000256" key="4">
    <source>
        <dbReference type="ARBA" id="ARBA00007947"/>
    </source>
</evidence>
<dbReference type="InterPro" id="IPR025877">
    <property type="entry name" value="MobA-like_NTP_Trfase"/>
</dbReference>
<dbReference type="Pfam" id="PF12804">
    <property type="entry name" value="NTP_transf_3"/>
    <property type="match status" value="1"/>
</dbReference>
<dbReference type="AlphaFoldDB" id="A0A382DCV6"/>
<comment type="cofactor">
    <cofactor evidence="1">
        <name>Mg(2+)</name>
        <dbReference type="ChEBI" id="CHEBI:18420"/>
    </cofactor>
</comment>
<name>A0A382DCV6_9ZZZZ</name>
<evidence type="ECO:0000256" key="11">
    <source>
        <dbReference type="ARBA" id="ARBA00022960"/>
    </source>
</evidence>
<dbReference type="InterPro" id="IPR038009">
    <property type="entry name" value="GlmU_C_LbH"/>
</dbReference>
<dbReference type="CDD" id="cd02540">
    <property type="entry name" value="GT2_GlmU_N_bac"/>
    <property type="match status" value="1"/>
</dbReference>
<dbReference type="GO" id="GO:0000287">
    <property type="term" value="F:magnesium ion binding"/>
    <property type="evidence" value="ECO:0007669"/>
    <property type="project" value="InterPro"/>
</dbReference>
<dbReference type="Gene3D" id="2.160.10.10">
    <property type="entry name" value="Hexapeptide repeat proteins"/>
    <property type="match status" value="1"/>
</dbReference>
<gene>
    <name evidence="19" type="ORF">METZ01_LOCUS188853</name>
</gene>
<dbReference type="InterPro" id="IPR011004">
    <property type="entry name" value="Trimer_LpxA-like_sf"/>
</dbReference>
<evidence type="ECO:0000256" key="7">
    <source>
        <dbReference type="ARBA" id="ARBA00022695"/>
    </source>
</evidence>
<evidence type="ECO:0000259" key="18">
    <source>
        <dbReference type="Pfam" id="PF12804"/>
    </source>
</evidence>
<evidence type="ECO:0000256" key="13">
    <source>
        <dbReference type="ARBA" id="ARBA00023268"/>
    </source>
</evidence>
<evidence type="ECO:0000256" key="2">
    <source>
        <dbReference type="ARBA" id="ARBA00004496"/>
    </source>
</evidence>
<dbReference type="InterPro" id="IPR050065">
    <property type="entry name" value="GlmU-like"/>
</dbReference>
<evidence type="ECO:0000256" key="9">
    <source>
        <dbReference type="ARBA" id="ARBA00022737"/>
    </source>
</evidence>
<dbReference type="GO" id="GO:0009252">
    <property type="term" value="P:peptidoglycan biosynthetic process"/>
    <property type="evidence" value="ECO:0007669"/>
    <property type="project" value="UniProtKB-KW"/>
</dbReference>
<comment type="catalytic activity">
    <reaction evidence="17">
        <text>N-acetyl-alpha-D-glucosamine 1-phosphate + UTP + H(+) = UDP-N-acetyl-alpha-D-glucosamine + diphosphate</text>
        <dbReference type="Rhea" id="RHEA:13509"/>
        <dbReference type="ChEBI" id="CHEBI:15378"/>
        <dbReference type="ChEBI" id="CHEBI:33019"/>
        <dbReference type="ChEBI" id="CHEBI:46398"/>
        <dbReference type="ChEBI" id="CHEBI:57705"/>
        <dbReference type="ChEBI" id="CHEBI:57776"/>
        <dbReference type="EC" id="2.7.7.23"/>
    </reaction>
</comment>
<dbReference type="PANTHER" id="PTHR43584:SF3">
    <property type="entry name" value="BIFUNCTIONAL PROTEIN GLMU"/>
    <property type="match status" value="1"/>
</dbReference>
<dbReference type="InterPro" id="IPR005882">
    <property type="entry name" value="Bifunctional_GlmU"/>
</dbReference>
<dbReference type="GO" id="GO:0003977">
    <property type="term" value="F:UDP-N-acetylglucosamine diphosphorylase activity"/>
    <property type="evidence" value="ECO:0007669"/>
    <property type="project" value="UniProtKB-EC"/>
</dbReference>
<keyword evidence="12" id="KW-0573">Peptidoglycan synthesis</keyword>
<comment type="similarity">
    <text evidence="3">In the C-terminal section; belongs to the transferase hexapeptide repeat family.</text>
</comment>
<evidence type="ECO:0000256" key="8">
    <source>
        <dbReference type="ARBA" id="ARBA00022723"/>
    </source>
</evidence>
<protein>
    <recommendedName>
        <fullName evidence="18">MobA-like NTP transferase domain-containing protein</fullName>
    </recommendedName>
</protein>